<dbReference type="STRING" id="42094.JM47_01230"/>
<sequence length="1097" mass="126726">MKAFWNKFKKLIIPTAGLLAATSLVAVACVNQDQTSDPSKLNKQDQTTKPKTNYSLQATIKDITTNSAQLLINLNNNNNNNNNNNTLDPKANLFVDLINLKTKQTKKLTLKPTNNSFKLLLTSLQQNTTYQLTNFKLNDLVFKQSLDFKTLEQTISLKEVKHQYLNNAINTELVFDDLNHQLNNQLVELEYVSNDHLSIKTNQLIKVNDNKQEVKVNVSFNDLVFNRNWSLNKVLIKNKDDINQTKTFDLTKFKLKPITLEPSKTFVSKYEYDGNKHQLKVDVETKDQLFTNDQIVLLTLDNDQTIESKIGQHSNSAASVIFDLANLTKNKKYITKAISFKNKPANLIKNVNDDLNNSIYDVAKADFKIEFNNYQPLSYIQSIELRPYYTKDHQLVFDTTLSNFNNKNQPVNVILEFVDQNNNPVYSEPVQIEATELNKTVVKQFNLKIGSEPIQNLKYTFKNAWIIDQNQNKTSFFVNAVNSLANTEFKVIEKPLNVLLAYNQIEFIEPQNNSVDFKALVFDNENLLNVNDKVTITLEDENNNIKEFSDNSITLDKNQKWIRAKLTGLNKNTSYKLKSVLVNRIQSSVPYSIYSKDHVNEDKWFVHQFKTLDLEDNKQLEYNKAYETKALSTDEIIKYNKFNTQIKDPSQYNKYWNYFIPENDVYKYAYDMTFALRYTKTTQLQRGNYKTQKVLGTGWILDYVHPKNDEQYPTTFFIATNIHVAGRFFYLKNEVYDTATVPKAQIITSRHQRDGLSVAFSEHLGNSLRRYGRNENLSRNLTEYKIKDFALLYTATNFLDKSYMTAYKRHAGSDPSIKMLPDHAKDFAVLKITFENEWQAKLITRDFYNKYKNNPHKFAKGSLLTNDIDTSLNRKDFYIFGYQGQRELGDVFAQAPTINKSTKDTDFTTGAKLETNHINNNLFLNKYDQIIPGVNNGTITNYSLNFKNATGYEGYNEYFNLMYSIADSSLKPGSSGSAVLNANKEIVGIHFAIVNETDTGLTEPLIFEGLRINDEQILPAFDLINGGMPYQLTSYKQALRKHFSNEKTWLFDKAPELKPRPNTFNRINRFNGINRFNRFGLDDLFPFFNNKSSSLNY</sequence>
<feature type="domain" description="DUF31" evidence="3">
    <location>
        <begin position="663"/>
        <end position="992"/>
    </location>
</feature>
<proteinExistence type="predicted"/>
<dbReference type="RefSeq" id="WP_208895172.1">
    <property type="nucleotide sequence ID" value="NZ_CP009770.1"/>
</dbReference>
<dbReference type="Pfam" id="PF01732">
    <property type="entry name" value="Mycop_pep_DUF31"/>
    <property type="match status" value="1"/>
</dbReference>
<keyword evidence="1" id="KW-0472">Membrane</keyword>
<feature type="chain" id="PRO_5002182608" description="DUF31 domain-containing protein" evidence="2">
    <location>
        <begin position="29"/>
        <end position="1097"/>
    </location>
</feature>
<organism evidence="4 5">
    <name type="scientific">Ureaplasma diversum</name>
    <dbReference type="NCBI Taxonomy" id="42094"/>
    <lineage>
        <taxon>Bacteria</taxon>
        <taxon>Bacillati</taxon>
        <taxon>Mycoplasmatota</taxon>
        <taxon>Mycoplasmoidales</taxon>
        <taxon>Mycoplasmoidaceae</taxon>
        <taxon>Ureaplasma</taxon>
    </lineage>
</organism>
<dbReference type="AlphaFoldDB" id="A0A0C5RP48"/>
<dbReference type="PATRIC" id="fig|42094.4.peg.236"/>
<evidence type="ECO:0000256" key="2">
    <source>
        <dbReference type="SAM" id="SignalP"/>
    </source>
</evidence>
<dbReference type="HOGENOM" id="CLU_283687_0_0_14"/>
<evidence type="ECO:0000259" key="3">
    <source>
        <dbReference type="Pfam" id="PF01732"/>
    </source>
</evidence>
<gene>
    <name evidence="4" type="ORF">JM47_01230</name>
</gene>
<dbReference type="EMBL" id="CP009770">
    <property type="protein sequence ID" value="AJQ45244.1"/>
    <property type="molecule type" value="Genomic_DNA"/>
</dbReference>
<protein>
    <recommendedName>
        <fullName evidence="3">DUF31 domain-containing protein</fullName>
    </recommendedName>
</protein>
<feature type="signal peptide" evidence="2">
    <location>
        <begin position="1"/>
        <end position="28"/>
    </location>
</feature>
<evidence type="ECO:0000256" key="1">
    <source>
        <dbReference type="ARBA" id="ARBA00022475"/>
    </source>
</evidence>
<keyword evidence="2" id="KW-0732">Signal</keyword>
<dbReference type="SUPFAM" id="SSF50494">
    <property type="entry name" value="Trypsin-like serine proteases"/>
    <property type="match status" value="2"/>
</dbReference>
<dbReference type="InterPro" id="IPR009003">
    <property type="entry name" value="Peptidase_S1_PA"/>
</dbReference>
<accession>A0A0C5RP48</accession>
<name>A0A0C5RP48_9BACT</name>
<evidence type="ECO:0000313" key="4">
    <source>
        <dbReference type="EMBL" id="AJQ45244.1"/>
    </source>
</evidence>
<dbReference type="KEGG" id="ude:JM47_01230"/>
<keyword evidence="1" id="KW-1003">Cell membrane</keyword>
<dbReference type="Gene3D" id="2.40.10.10">
    <property type="entry name" value="Trypsin-like serine proteases"/>
    <property type="match status" value="1"/>
</dbReference>
<dbReference type="InterPro" id="IPR043504">
    <property type="entry name" value="Peptidase_S1_PA_chymotrypsin"/>
</dbReference>
<dbReference type="InterPro" id="IPR022381">
    <property type="entry name" value="Uncharacterised_MG067"/>
</dbReference>
<dbReference type="Proteomes" id="UP000032261">
    <property type="component" value="Chromosome"/>
</dbReference>
<dbReference type="NCBIfam" id="NF045841">
    <property type="entry name" value="Ig_SerProt_MIP"/>
    <property type="match status" value="1"/>
</dbReference>
<dbReference type="PRINTS" id="PR00840">
    <property type="entry name" value="Y06768FAMILY"/>
</dbReference>
<dbReference type="InterPro" id="IPR022382">
    <property type="entry name" value="Mycoplasma_peptidase_DUF31"/>
</dbReference>
<evidence type="ECO:0000313" key="5">
    <source>
        <dbReference type="Proteomes" id="UP000032261"/>
    </source>
</evidence>
<reference evidence="4 5" key="1">
    <citation type="journal article" date="2015" name="Genome Announc.">
        <title>Genome Sequence of Ureaplasma diversum Strain ATCC 49782.</title>
        <authorList>
            <person name="Marques L.M."/>
            <person name="Guimaraes A.M."/>
            <person name="Martins H.B."/>
            <person name="Rezende I.S."/>
            <person name="Barbosa M.S."/>
            <person name="Campos G.B."/>
            <person name="do Nascimento N.C."/>
            <person name="Dos Santos A.P."/>
            <person name="Amorim A.T."/>
            <person name="Santos V.M."/>
            <person name="Messick J.B."/>
            <person name="Timenetsky J."/>
        </authorList>
    </citation>
    <scope>NUCLEOTIDE SEQUENCE [LARGE SCALE GENOMIC DNA]</scope>
    <source>
        <strain evidence="4 5">ATCC 49782</strain>
    </source>
</reference>
<dbReference type="PROSITE" id="PS51257">
    <property type="entry name" value="PROKAR_LIPOPROTEIN"/>
    <property type="match status" value="1"/>
</dbReference>